<accession>A0A5E7YM42</accession>
<gene>
    <name evidence="1" type="ORF">SPHINGO391_390045</name>
</gene>
<reference evidence="1 2" key="1">
    <citation type="submission" date="2019-09" db="EMBL/GenBank/DDBJ databases">
        <authorList>
            <person name="Dittami M. S."/>
        </authorList>
    </citation>
    <scope>NUCLEOTIDE SEQUENCE [LARGE SCALE GENOMIC DNA]</scope>
    <source>
        <strain evidence="1">SPHINGO391</strain>
    </source>
</reference>
<dbReference type="Pfam" id="PF25209">
    <property type="entry name" value="Phage_capsid_4"/>
    <property type="match status" value="1"/>
</dbReference>
<dbReference type="NCBIfam" id="NF045541">
    <property type="entry name" value="scaf_prot_MCP2"/>
    <property type="match status" value="1"/>
</dbReference>
<evidence type="ECO:0000313" key="1">
    <source>
        <dbReference type="EMBL" id="VVT07392.1"/>
    </source>
</evidence>
<evidence type="ECO:0000313" key="2">
    <source>
        <dbReference type="Proteomes" id="UP000326857"/>
    </source>
</evidence>
<protein>
    <submittedName>
        <fullName evidence="1">Uncharacterized protein</fullName>
    </submittedName>
</protein>
<dbReference type="AlphaFoldDB" id="A0A5E7YM42"/>
<name>A0A5E7YM42_9SPHN</name>
<organism evidence="1 2">
    <name type="scientific">Sphingomonas aurantiaca</name>
    <dbReference type="NCBI Taxonomy" id="185949"/>
    <lineage>
        <taxon>Bacteria</taxon>
        <taxon>Pseudomonadati</taxon>
        <taxon>Pseudomonadota</taxon>
        <taxon>Alphaproteobacteria</taxon>
        <taxon>Sphingomonadales</taxon>
        <taxon>Sphingomonadaceae</taxon>
        <taxon>Sphingomonas</taxon>
    </lineage>
</organism>
<dbReference type="EMBL" id="CABVLI010000033">
    <property type="protein sequence ID" value="VVT07392.1"/>
    <property type="molecule type" value="Genomic_DNA"/>
</dbReference>
<proteinExistence type="predicted"/>
<sequence length="614" mass="66346">MPNPAPITMNRAATFQPSSFNVADNTIEVIWSVGAEGSRLDWLDGDYYTESLSMDPAHVRLGRLNAGACLIDSHQDRSLGAVLGSVVPGTARIENGQGIARVRLAKTPDVADTVAKIIDGHIRSVSVGYNVHTYQRAETPGERTVMHAIDWEPVELSMVVVPFDPAAQVRSEGTHMPDIIETDEPNTRNSRSAVTADYIRQRCSRSDNISRELERRLLAEHAEEPLSRRELERAIGDALIEHQALPLIDSRQGRGGAGGDIRQLRDNFTDALFARMSGTEPTEGAREYRDASVVDMARALLERNGEPVRFASRQAVVNQVLRYGSHTAGDFATLIGNAGTRVLAEARRALPSPLLAIARNRNYTDFRTRYNLNVDGPAGMINVPENGEFQQVHLIEGSNGSKLSTYGGIMNITRQALVNDDLGVFLQLSQFWVNAATETQSALMSGMIAGNGAVMTSDNKTLYHADHGNIAVAGTLNVANLSIARALLRTQKNPDGSTPANAVPKHLVVGPALETIAEQVLAVVDAGTVADVNPFSGKLTLSIDPYQTGLSWRLFSDPATRAVLEYGDLEGQGGIFTDTRIGFEVDGVQFKARIDIGAGLVDYRGTVMNPGAST</sequence>
<dbReference type="Proteomes" id="UP000326857">
    <property type="component" value="Unassembled WGS sequence"/>
</dbReference>